<dbReference type="EMBL" id="WUPT01000001">
    <property type="protein sequence ID" value="MXQ06790.1"/>
    <property type="molecule type" value="Genomic_DNA"/>
</dbReference>
<organism evidence="1 2">
    <name type="scientific">Kangsaoukella pontilimi</name>
    <dbReference type="NCBI Taxonomy" id="2691042"/>
    <lineage>
        <taxon>Bacteria</taxon>
        <taxon>Pseudomonadati</taxon>
        <taxon>Pseudomonadota</taxon>
        <taxon>Alphaproteobacteria</taxon>
        <taxon>Rhodobacterales</taxon>
        <taxon>Paracoccaceae</taxon>
        <taxon>Kangsaoukella</taxon>
    </lineage>
</organism>
<accession>A0A7C9IMP0</accession>
<keyword evidence="2" id="KW-1185">Reference proteome</keyword>
<evidence type="ECO:0000313" key="1">
    <source>
        <dbReference type="EMBL" id="MXQ06790.1"/>
    </source>
</evidence>
<reference evidence="1 2" key="2">
    <citation type="submission" date="2020-03" db="EMBL/GenBank/DDBJ databases">
        <title>Kangsaoukella pontilimi gen. nov., sp. nov., a new member of the family Rhodobacteraceae isolated from a tidal mudflat.</title>
        <authorList>
            <person name="Kim I.S."/>
        </authorList>
    </citation>
    <scope>NUCLEOTIDE SEQUENCE [LARGE SCALE GENOMIC DNA]</scope>
    <source>
        <strain evidence="1 2">GH1-50</strain>
    </source>
</reference>
<evidence type="ECO:0000313" key="2">
    <source>
        <dbReference type="Proteomes" id="UP000480350"/>
    </source>
</evidence>
<comment type="caution">
    <text evidence="1">The sequence shown here is derived from an EMBL/GenBank/DDBJ whole genome shotgun (WGS) entry which is preliminary data.</text>
</comment>
<dbReference type="Proteomes" id="UP000480350">
    <property type="component" value="Unassembled WGS sequence"/>
</dbReference>
<protein>
    <submittedName>
        <fullName evidence="1">Uncharacterized protein</fullName>
    </submittedName>
</protein>
<name>A0A7C9IMP0_9RHOB</name>
<reference evidence="1 2" key="1">
    <citation type="submission" date="2019-12" db="EMBL/GenBank/DDBJ databases">
        <authorList>
            <person name="Lee S.D."/>
        </authorList>
    </citation>
    <scope>NUCLEOTIDE SEQUENCE [LARGE SCALE GENOMIC DNA]</scope>
    <source>
        <strain evidence="1 2">GH1-50</strain>
    </source>
</reference>
<dbReference type="RefSeq" id="WP_160762708.1">
    <property type="nucleotide sequence ID" value="NZ_WUPT01000001.1"/>
</dbReference>
<proteinExistence type="predicted"/>
<sequence length="153" mass="16963">MAGEGGEHWTKMIRQNMEYPAWRALSPYAQALYPWIKLEWKGPSNNNNGRIQMSVRQAAHLLGCSTKTGAKALIELQQKGWIVVTQVAVLGVKGKARAHSYELTEIALPKGLGDVSAAKGNPVPRNLFRDWRPGDDFPVAEVRTNNPCRKNGI</sequence>
<gene>
    <name evidence="1" type="ORF">GQ651_02915</name>
</gene>
<dbReference type="AlphaFoldDB" id="A0A7C9IMP0"/>